<name>A0A0K3A9T6_9XANT</name>
<sequence>MHLTNDVFGVRSKLIASYIEREKVDELFIDALRHGNELIVYGSSKQGKTSLLLKNLKDDQYVKVECSPQTQPIDIYKSILRQLDISFIESETASSSSEHGAKAGAGFKIKIPMIGETGINAEAADKSTTATTQFSRYIEYNLALAQDVAEILISNKVRKYLVLENFHYLPTEVQESLAFDLRAFQDHGVIFIILGIWREANRLVQFNGDLLDRITEIPVEPWDPGDFKRVIKKGALLLNVDFSAIENDLIIAAFDSIGVVQELCKHACLAAGVDSTAKDQVPITSAHLSEAIKRKANEYGVRHIRNFESFSDAIRKTSNQSGKPSLAFPYYFINVLLIADFQALEQGLSRGTLLEEIRKIHHRPEDVRSADLGAFLHNLTQHQINKKIQPPFVDYDRGGKIMKIIDSSLYFFLKHCDRHQILEDLPDPLQMSEPDGTSE</sequence>
<dbReference type="SUPFAM" id="SSF52540">
    <property type="entry name" value="P-loop containing nucleoside triphosphate hydrolases"/>
    <property type="match status" value="1"/>
</dbReference>
<dbReference type="Gene3D" id="3.40.50.300">
    <property type="entry name" value="P-loop containing nucleotide triphosphate hydrolases"/>
    <property type="match status" value="1"/>
</dbReference>
<accession>A0A0K3A9T6</accession>
<reference evidence="1 2" key="1">
    <citation type="submission" date="2015-07" db="EMBL/GenBank/DDBJ databases">
        <authorList>
            <person name="Noorani M."/>
        </authorList>
    </citation>
    <scope>NUCLEOTIDE SEQUENCE [LARGE SCALE GENOMIC DNA]</scope>
    <source>
        <strain evidence="1">LMG728</strain>
    </source>
</reference>
<gene>
    <name evidence="1" type="ORF">XTPLMG728_3691</name>
</gene>
<dbReference type="InterPro" id="IPR027417">
    <property type="entry name" value="P-loop_NTPase"/>
</dbReference>
<dbReference type="Proteomes" id="UP000041247">
    <property type="component" value="Unassembled WGS sequence"/>
</dbReference>
<dbReference type="EMBL" id="CXOK01000150">
    <property type="protein sequence ID" value="CTP93319.1"/>
    <property type="molecule type" value="Genomic_DNA"/>
</dbReference>
<dbReference type="RefSeq" id="WP_139118057.1">
    <property type="nucleotide sequence ID" value="NZ_CP076250.1"/>
</dbReference>
<organism evidence="1 2">
    <name type="scientific">Xanthomonas graminis pv. poae</name>
    <dbReference type="NCBI Taxonomy" id="227946"/>
    <lineage>
        <taxon>Bacteria</taxon>
        <taxon>Pseudomonadati</taxon>
        <taxon>Pseudomonadota</taxon>
        <taxon>Gammaproteobacteria</taxon>
        <taxon>Lysobacterales</taxon>
        <taxon>Lysobacteraceae</taxon>
        <taxon>Xanthomonas</taxon>
        <taxon>Xanthomonas translucens group</taxon>
        <taxon>Xanthomonas graminis</taxon>
    </lineage>
</organism>
<dbReference type="AlphaFoldDB" id="A0A0K3A9T6"/>
<evidence type="ECO:0000313" key="1">
    <source>
        <dbReference type="EMBL" id="CTP93319.1"/>
    </source>
</evidence>
<proteinExistence type="predicted"/>
<evidence type="ECO:0000313" key="2">
    <source>
        <dbReference type="Proteomes" id="UP000041247"/>
    </source>
</evidence>
<protein>
    <submittedName>
        <fullName evidence="1">Uncharacterized protein</fullName>
    </submittedName>
</protein>